<dbReference type="Pfam" id="PF00702">
    <property type="entry name" value="Hydrolase"/>
    <property type="match status" value="1"/>
</dbReference>
<dbReference type="InterPro" id="IPR036412">
    <property type="entry name" value="HAD-like_sf"/>
</dbReference>
<evidence type="ECO:0000256" key="3">
    <source>
        <dbReference type="ARBA" id="ARBA00022723"/>
    </source>
</evidence>
<keyword evidence="3" id="KW-0479">Metal-binding</keyword>
<keyword evidence="4" id="KW-0460">Magnesium</keyword>
<dbReference type="PANTHER" id="PTHR46193:SF18">
    <property type="entry name" value="HEXITOL PHOSPHATASE B"/>
    <property type="match status" value="1"/>
</dbReference>
<evidence type="ECO:0000256" key="1">
    <source>
        <dbReference type="ARBA" id="ARBA00001946"/>
    </source>
</evidence>
<dbReference type="InterPro" id="IPR006439">
    <property type="entry name" value="HAD-SF_hydro_IA"/>
</dbReference>
<dbReference type="SFLD" id="SFLDS00003">
    <property type="entry name" value="Haloacid_Dehalogenase"/>
    <property type="match status" value="1"/>
</dbReference>
<evidence type="ECO:0000256" key="2">
    <source>
        <dbReference type="ARBA" id="ARBA00006171"/>
    </source>
</evidence>
<dbReference type="PANTHER" id="PTHR46193">
    <property type="entry name" value="6-PHOSPHOGLUCONATE PHOSPHATASE"/>
    <property type="match status" value="1"/>
</dbReference>
<sequence>MTDTMTRDARRLATARALLFDLDGVLTPTVDVHMRAWSRLFTPFLEAHGAAPYTDDDYYLHIDGKPRVDGVRSLLASRGLTLPEGTPDDAAGEDTVWALGNRKNDAFAAELAENGMAPYPGSLDFLIAALDAGYGVAVVSSSRNADPVLRAAGIRDRFGVVVDGVVAAHEGIAGKPAPDTYLRAAELLGFSAEECVVLEDAHSGVQAGRDGGFGLVVGVDRGVGPQLLLDSGADIVVDDLAELLPALR</sequence>
<dbReference type="GO" id="GO:0046872">
    <property type="term" value="F:metal ion binding"/>
    <property type="evidence" value="ECO:0007669"/>
    <property type="project" value="UniProtKB-KW"/>
</dbReference>
<keyword evidence="7" id="KW-1185">Reference proteome</keyword>
<dbReference type="InterPro" id="IPR023214">
    <property type="entry name" value="HAD_sf"/>
</dbReference>
<dbReference type="GO" id="GO:0016787">
    <property type="term" value="F:hydrolase activity"/>
    <property type="evidence" value="ECO:0007669"/>
    <property type="project" value="UniProtKB-KW"/>
</dbReference>
<evidence type="ECO:0000256" key="5">
    <source>
        <dbReference type="ARBA" id="ARBA00023277"/>
    </source>
</evidence>
<keyword evidence="6" id="KW-0378">Hydrolase</keyword>
<comment type="similarity">
    <text evidence="2">Belongs to the HAD-like hydrolase superfamily. CbbY/CbbZ/Gph/YieH family.</text>
</comment>
<evidence type="ECO:0000313" key="7">
    <source>
        <dbReference type="Proteomes" id="UP001165587"/>
    </source>
</evidence>
<dbReference type="InterPro" id="IPR051600">
    <property type="entry name" value="Beta-PGM-like"/>
</dbReference>
<dbReference type="SFLD" id="SFLDG01129">
    <property type="entry name" value="C1.5:_HAD__Beta-PGM__Phosphata"/>
    <property type="match status" value="1"/>
</dbReference>
<dbReference type="Proteomes" id="UP001165587">
    <property type="component" value="Unassembled WGS sequence"/>
</dbReference>
<dbReference type="InterPro" id="IPR023198">
    <property type="entry name" value="PGP-like_dom2"/>
</dbReference>
<reference evidence="6" key="1">
    <citation type="submission" date="2022-08" db="EMBL/GenBank/DDBJ databases">
        <authorList>
            <person name="Deng Y."/>
            <person name="Han X.-F."/>
            <person name="Zhang Y.-Q."/>
        </authorList>
    </citation>
    <scope>NUCLEOTIDE SEQUENCE</scope>
    <source>
        <strain evidence="6">CPCC 203407</strain>
    </source>
</reference>
<protein>
    <submittedName>
        <fullName evidence="6">HAD-IA family hydrolase</fullName>
    </submittedName>
</protein>
<keyword evidence="5" id="KW-0119">Carbohydrate metabolism</keyword>
<gene>
    <name evidence="6" type="ORF">N1028_03685</name>
</gene>
<evidence type="ECO:0000256" key="4">
    <source>
        <dbReference type="ARBA" id="ARBA00022842"/>
    </source>
</evidence>
<organism evidence="6 7">
    <name type="scientific">Herbiconiux oxytropis</name>
    <dbReference type="NCBI Taxonomy" id="2970915"/>
    <lineage>
        <taxon>Bacteria</taxon>
        <taxon>Bacillati</taxon>
        <taxon>Actinomycetota</taxon>
        <taxon>Actinomycetes</taxon>
        <taxon>Micrococcales</taxon>
        <taxon>Microbacteriaceae</taxon>
        <taxon>Herbiconiux</taxon>
    </lineage>
</organism>
<proteinExistence type="inferred from homology"/>
<dbReference type="AlphaFoldDB" id="A0AA41XG02"/>
<dbReference type="EMBL" id="JANLCK010000002">
    <property type="protein sequence ID" value="MCS5724990.1"/>
    <property type="molecule type" value="Genomic_DNA"/>
</dbReference>
<comment type="caution">
    <text evidence="6">The sequence shown here is derived from an EMBL/GenBank/DDBJ whole genome shotgun (WGS) entry which is preliminary data.</text>
</comment>
<comment type="cofactor">
    <cofactor evidence="1">
        <name>Mg(2+)</name>
        <dbReference type="ChEBI" id="CHEBI:18420"/>
    </cofactor>
</comment>
<dbReference type="NCBIfam" id="TIGR01509">
    <property type="entry name" value="HAD-SF-IA-v3"/>
    <property type="match status" value="1"/>
</dbReference>
<dbReference type="RefSeq" id="WP_259525469.1">
    <property type="nucleotide sequence ID" value="NZ_JANLCK010000002.1"/>
</dbReference>
<dbReference type="SUPFAM" id="SSF56784">
    <property type="entry name" value="HAD-like"/>
    <property type="match status" value="1"/>
</dbReference>
<dbReference type="Gene3D" id="1.10.150.240">
    <property type="entry name" value="Putative phosphatase, domain 2"/>
    <property type="match status" value="1"/>
</dbReference>
<evidence type="ECO:0000313" key="6">
    <source>
        <dbReference type="EMBL" id="MCS5724990.1"/>
    </source>
</evidence>
<name>A0AA41XG02_9MICO</name>
<dbReference type="Gene3D" id="3.40.50.1000">
    <property type="entry name" value="HAD superfamily/HAD-like"/>
    <property type="match status" value="1"/>
</dbReference>
<accession>A0AA41XG02</accession>